<proteinExistence type="predicted"/>
<dbReference type="Gene3D" id="2.170.300.10">
    <property type="entry name" value="Tie2 ligand-binding domain superfamily"/>
    <property type="match status" value="1"/>
</dbReference>
<gene>
    <name evidence="2" type="ORF">MEDL_37493</name>
</gene>
<evidence type="ECO:0000256" key="1">
    <source>
        <dbReference type="SAM" id="MobiDB-lite"/>
    </source>
</evidence>
<dbReference type="EMBL" id="CAJPWZ010001799">
    <property type="protein sequence ID" value="CAG2224291.1"/>
    <property type="molecule type" value="Genomic_DNA"/>
</dbReference>
<feature type="region of interest" description="Disordered" evidence="1">
    <location>
        <begin position="144"/>
        <end position="175"/>
    </location>
</feature>
<sequence length="280" mass="31750">MFTLLVGPNIIFELLIKQNCKSNRICKDKPFKRNGKTPLVHEKLNLFSEVCANGYRSDNGEACRPCLQGFYGRKCGEVCVCEKFQECNHILGCSNMSDAVNAATRLYDLGTPDPFIVSSIQPNKSDDDSKICDLVKLPQIDQTINSKGDQLPNEISNDDESDIDDSNDETDEALGDGYLNPYKTLDMLESSDENHRYSKIEAIEDGKSPDSEKCNTADEKYCHCPKPTYPMKTIRWKHQNISVCMSLTYALWMYTVQCPCMKLSLMYNLLNLMQMVRQAN</sequence>
<name>A0A8S3SUL5_MYTED</name>
<dbReference type="OrthoDB" id="6117618at2759"/>
<evidence type="ECO:0000313" key="2">
    <source>
        <dbReference type="EMBL" id="CAG2224291.1"/>
    </source>
</evidence>
<feature type="compositionally biased region" description="Acidic residues" evidence="1">
    <location>
        <begin position="156"/>
        <end position="174"/>
    </location>
</feature>
<dbReference type="Proteomes" id="UP000683360">
    <property type="component" value="Unassembled WGS sequence"/>
</dbReference>
<evidence type="ECO:0000313" key="3">
    <source>
        <dbReference type="Proteomes" id="UP000683360"/>
    </source>
</evidence>
<reference evidence="2" key="1">
    <citation type="submission" date="2021-03" db="EMBL/GenBank/DDBJ databases">
        <authorList>
            <person name="Bekaert M."/>
        </authorList>
    </citation>
    <scope>NUCLEOTIDE SEQUENCE</scope>
</reference>
<keyword evidence="3" id="KW-1185">Reference proteome</keyword>
<accession>A0A8S3SUL5</accession>
<dbReference type="AlphaFoldDB" id="A0A8S3SUL5"/>
<comment type="caution">
    <text evidence="2">The sequence shown here is derived from an EMBL/GenBank/DDBJ whole genome shotgun (WGS) entry which is preliminary data.</text>
</comment>
<organism evidence="2 3">
    <name type="scientific">Mytilus edulis</name>
    <name type="common">Blue mussel</name>
    <dbReference type="NCBI Taxonomy" id="6550"/>
    <lineage>
        <taxon>Eukaryota</taxon>
        <taxon>Metazoa</taxon>
        <taxon>Spiralia</taxon>
        <taxon>Lophotrochozoa</taxon>
        <taxon>Mollusca</taxon>
        <taxon>Bivalvia</taxon>
        <taxon>Autobranchia</taxon>
        <taxon>Pteriomorphia</taxon>
        <taxon>Mytilida</taxon>
        <taxon>Mytiloidea</taxon>
        <taxon>Mytilidae</taxon>
        <taxon>Mytilinae</taxon>
        <taxon>Mytilus</taxon>
    </lineage>
</organism>
<protein>
    <submittedName>
        <fullName evidence="2">Uncharacterized protein</fullName>
    </submittedName>
</protein>